<dbReference type="InterPro" id="IPR001106">
    <property type="entry name" value="Aromatic_Lyase"/>
</dbReference>
<reference evidence="8" key="1">
    <citation type="submission" date="2021-11" db="EMBL/GenBank/DDBJ databases">
        <authorList>
            <person name="Bulgarelli D."/>
        </authorList>
    </citation>
    <scope>NUCLEOTIDE SEQUENCE</scope>
    <source>
        <strain evidence="8">Bi133</strain>
    </source>
</reference>
<evidence type="ECO:0000256" key="1">
    <source>
        <dbReference type="ARBA" id="ARBA00005113"/>
    </source>
</evidence>
<comment type="caution">
    <text evidence="8">The sequence shown here is derived from an EMBL/GenBank/DDBJ whole genome shotgun (WGS) entry which is preliminary data.</text>
</comment>
<dbReference type="Pfam" id="PF00221">
    <property type="entry name" value="Lyase_aromatic"/>
    <property type="match status" value="1"/>
</dbReference>
<dbReference type="FunFam" id="1.10.275.10:FF:000005">
    <property type="entry name" value="Histidine ammonia-lyase"/>
    <property type="match status" value="1"/>
</dbReference>
<dbReference type="NCBIfam" id="NF006871">
    <property type="entry name" value="PRK09367.1"/>
    <property type="match status" value="1"/>
</dbReference>
<dbReference type="NCBIfam" id="TIGR01225">
    <property type="entry name" value="hutH"/>
    <property type="match status" value="1"/>
</dbReference>
<dbReference type="InterPro" id="IPR008948">
    <property type="entry name" value="L-Aspartase-like"/>
</dbReference>
<protein>
    <recommendedName>
        <fullName evidence="2 6">Histidine ammonia-lyase</fullName>
        <ecNumber evidence="2 6">4.3.1.3</ecNumber>
    </recommendedName>
</protein>
<name>A0A9W4L3R1_9BACI</name>
<evidence type="ECO:0000256" key="6">
    <source>
        <dbReference type="NCBIfam" id="TIGR01225"/>
    </source>
</evidence>
<evidence type="ECO:0000256" key="4">
    <source>
        <dbReference type="ARBA" id="ARBA00023239"/>
    </source>
</evidence>
<evidence type="ECO:0000256" key="5">
    <source>
        <dbReference type="ARBA" id="ARBA00049269"/>
    </source>
</evidence>
<dbReference type="SUPFAM" id="SSF48557">
    <property type="entry name" value="L-aspartase-like"/>
    <property type="match status" value="1"/>
</dbReference>
<comment type="pathway">
    <text evidence="1">Amino-acid degradation; L-histidine degradation into L-glutamate; N-formimidoyl-L-glutamate from L-histidine: step 1/3.</text>
</comment>
<dbReference type="EMBL" id="CAKKMG010000117">
    <property type="protein sequence ID" value="CAH0305159.1"/>
    <property type="molecule type" value="Genomic_DNA"/>
</dbReference>
<dbReference type="GO" id="GO:0005737">
    <property type="term" value="C:cytoplasm"/>
    <property type="evidence" value="ECO:0007669"/>
    <property type="project" value="InterPro"/>
</dbReference>
<dbReference type="RefSeq" id="WP_034313339.1">
    <property type="nucleotide sequence ID" value="NZ_CAKKMG010000117.1"/>
</dbReference>
<dbReference type="InterPro" id="IPR005921">
    <property type="entry name" value="HutH"/>
</dbReference>
<dbReference type="AlphaFoldDB" id="A0A9W4L3R1"/>
<evidence type="ECO:0000313" key="8">
    <source>
        <dbReference type="EMBL" id="CAH0305159.1"/>
    </source>
</evidence>
<dbReference type="Proteomes" id="UP000789326">
    <property type="component" value="Unassembled WGS sequence"/>
</dbReference>
<dbReference type="EC" id="4.3.1.3" evidence="2 6"/>
<sequence length="511" mass="56277">MKTQEKVMITEDDFSIGDLISVARHHAPLELSMSVKKRISQGRDIVERFVEEERVIYGITTGVGENSKIKISASDSRELQKNIIMSHACGMGDPLEKEIVRAIMVMMIKNLSLGYSGVRLETVERLAEIVNKDVIPFVPREGSLGYLNHQAHISLVLLGMGEAYNQGVLTDGETALKKAGIKPIELHEKEGLSLINGTVDMTAIGALAVYDAINVLKAADIVSIISFEALKGTYYAFDPKISKVKRHPGQKKTTDNIHKLIENSEITEKFKDYRTQDALSIRSIPQVHGACKDAVDYVRTIVEREMNSASDNPLVFDDQEGARAISSSNCHGEAIALAMDFLAISLSELANISERRIFRLVSPQHSELPPYLIEQSGLNSGYMIPQYVAASLVSNNKVYSHPSSVDSIPTTGGQEDHVSMGTSAALKALKVIANTEKVIGIEWMCSCQGIEFHQPLQPGTGTTAACDLFRKYVPRLEQDRILYKDMRTAAELVHSAEIVKHVEAKIGPLQF</sequence>
<keyword evidence="4 7" id="KW-0456">Lyase</keyword>
<dbReference type="PANTHER" id="PTHR10362">
    <property type="entry name" value="HISTIDINE AMMONIA-LYASE"/>
    <property type="match status" value="1"/>
</dbReference>
<organism evidence="8 9">
    <name type="scientific">Peribacillus simplex</name>
    <dbReference type="NCBI Taxonomy" id="1478"/>
    <lineage>
        <taxon>Bacteria</taxon>
        <taxon>Bacillati</taxon>
        <taxon>Bacillota</taxon>
        <taxon>Bacilli</taxon>
        <taxon>Bacillales</taxon>
        <taxon>Bacillaceae</taxon>
        <taxon>Peribacillus</taxon>
    </lineage>
</organism>
<dbReference type="Gene3D" id="1.20.200.10">
    <property type="entry name" value="Fumarase/aspartase (Central domain)"/>
    <property type="match status" value="1"/>
</dbReference>
<evidence type="ECO:0000313" key="9">
    <source>
        <dbReference type="Proteomes" id="UP000789326"/>
    </source>
</evidence>
<keyword evidence="3" id="KW-0369">Histidine metabolism</keyword>
<dbReference type="CDD" id="cd00332">
    <property type="entry name" value="PAL-HAL"/>
    <property type="match status" value="1"/>
</dbReference>
<gene>
    <name evidence="8" type="primary">hutH_3</name>
    <name evidence="8" type="ORF">SRABI133_04711</name>
</gene>
<dbReference type="FunFam" id="1.20.200.10:FF:000003">
    <property type="entry name" value="Histidine ammonia-lyase"/>
    <property type="match status" value="1"/>
</dbReference>
<dbReference type="GO" id="GO:0006548">
    <property type="term" value="P:L-histidine catabolic process"/>
    <property type="evidence" value="ECO:0007669"/>
    <property type="project" value="UniProtKB-UniRule"/>
</dbReference>
<comment type="catalytic activity">
    <reaction evidence="5">
        <text>L-histidine = trans-urocanate + NH4(+)</text>
        <dbReference type="Rhea" id="RHEA:21232"/>
        <dbReference type="ChEBI" id="CHEBI:17771"/>
        <dbReference type="ChEBI" id="CHEBI:28938"/>
        <dbReference type="ChEBI" id="CHEBI:57595"/>
        <dbReference type="EC" id="4.3.1.3"/>
    </reaction>
</comment>
<dbReference type="InterPro" id="IPR024083">
    <property type="entry name" value="Fumarase/histidase_N"/>
</dbReference>
<proteinExistence type="inferred from homology"/>
<evidence type="ECO:0000256" key="2">
    <source>
        <dbReference type="ARBA" id="ARBA00012994"/>
    </source>
</evidence>
<accession>A0A9W4L3R1</accession>
<evidence type="ECO:0000256" key="7">
    <source>
        <dbReference type="RuleBase" id="RU003954"/>
    </source>
</evidence>
<evidence type="ECO:0000256" key="3">
    <source>
        <dbReference type="ARBA" id="ARBA00022808"/>
    </source>
</evidence>
<dbReference type="GO" id="GO:0004397">
    <property type="term" value="F:histidine ammonia-lyase activity"/>
    <property type="evidence" value="ECO:0007669"/>
    <property type="project" value="UniProtKB-UniRule"/>
</dbReference>
<comment type="similarity">
    <text evidence="7">Belongs to the PAL/histidase family.</text>
</comment>
<dbReference type="Gene3D" id="1.10.275.10">
    <property type="entry name" value="Fumarase/aspartase (N-terminal domain)"/>
    <property type="match status" value="1"/>
</dbReference>